<comment type="caution">
    <text evidence="1">The sequence shown here is derived from an EMBL/GenBank/DDBJ whole genome shotgun (WGS) entry which is preliminary data.</text>
</comment>
<evidence type="ECO:0000313" key="1">
    <source>
        <dbReference type="EMBL" id="KAH7853200.1"/>
    </source>
</evidence>
<gene>
    <name evidence="1" type="ORF">Vadar_034720</name>
</gene>
<protein>
    <submittedName>
        <fullName evidence="1">Uncharacterized protein</fullName>
    </submittedName>
</protein>
<accession>A0ACB7YK34</accession>
<dbReference type="EMBL" id="CM037158">
    <property type="protein sequence ID" value="KAH7853200.1"/>
    <property type="molecule type" value="Genomic_DNA"/>
</dbReference>
<sequence>MASLSVPCPKTTSLFVSSSQPILNQHQHRSVSFQSSSPALLAGSSLRLQGSRHNKSNALKVFAQLNEVAVMESSNSSLVPETELDLAIESAALLTVPDASSISVFMTQVADLVRLVDSRDIVELQLKQLDCELIIRKKEALEQHTATAPVAMMQPHYPQAMIPYHPPQLSAPAPAPAPASAPASADPAPSPPALAPVPPTPAKPKSSHPPFKCPMAGTFYRAPAPGAPAFVKVGDKVEKGQVVCIVEAMKLMNEIEADRSGTIVEILVDDGKPVSVDMPLLMIEP</sequence>
<reference evidence="1 2" key="1">
    <citation type="journal article" date="2021" name="Hortic Res">
        <title>High-quality reference genome and annotation aids understanding of berry development for evergreen blueberry (Vaccinium darrowii).</title>
        <authorList>
            <person name="Yu J."/>
            <person name="Hulse-Kemp A.M."/>
            <person name="Babiker E."/>
            <person name="Staton M."/>
        </authorList>
    </citation>
    <scope>NUCLEOTIDE SEQUENCE [LARGE SCALE GENOMIC DNA]</scope>
    <source>
        <strain evidence="2">cv. NJ 8807/NJ 8810</strain>
        <tissue evidence="1">Young leaf</tissue>
    </source>
</reference>
<proteinExistence type="predicted"/>
<dbReference type="Proteomes" id="UP000828048">
    <property type="component" value="Chromosome 8"/>
</dbReference>
<organism evidence="1 2">
    <name type="scientific">Vaccinium darrowii</name>
    <dbReference type="NCBI Taxonomy" id="229202"/>
    <lineage>
        <taxon>Eukaryota</taxon>
        <taxon>Viridiplantae</taxon>
        <taxon>Streptophyta</taxon>
        <taxon>Embryophyta</taxon>
        <taxon>Tracheophyta</taxon>
        <taxon>Spermatophyta</taxon>
        <taxon>Magnoliopsida</taxon>
        <taxon>eudicotyledons</taxon>
        <taxon>Gunneridae</taxon>
        <taxon>Pentapetalae</taxon>
        <taxon>asterids</taxon>
        <taxon>Ericales</taxon>
        <taxon>Ericaceae</taxon>
        <taxon>Vaccinioideae</taxon>
        <taxon>Vaccinieae</taxon>
        <taxon>Vaccinium</taxon>
    </lineage>
</organism>
<keyword evidence="2" id="KW-1185">Reference proteome</keyword>
<name>A0ACB7YK34_9ERIC</name>
<evidence type="ECO:0000313" key="2">
    <source>
        <dbReference type="Proteomes" id="UP000828048"/>
    </source>
</evidence>